<proteinExistence type="predicted"/>
<dbReference type="InterPro" id="IPR001584">
    <property type="entry name" value="Integrase_cat-core"/>
</dbReference>
<dbReference type="Gene3D" id="3.30.420.10">
    <property type="entry name" value="Ribonuclease H-like superfamily/Ribonuclease H"/>
    <property type="match status" value="1"/>
</dbReference>
<dbReference type="GO" id="GO:0003676">
    <property type="term" value="F:nucleic acid binding"/>
    <property type="evidence" value="ECO:0007669"/>
    <property type="project" value="InterPro"/>
</dbReference>
<feature type="domain" description="Integrase catalytic" evidence="1">
    <location>
        <begin position="230"/>
        <end position="447"/>
    </location>
</feature>
<dbReference type="InterPro" id="IPR009004">
    <property type="entry name" value="Transposase_Mu_C"/>
</dbReference>
<keyword evidence="3" id="KW-1185">Reference proteome</keyword>
<dbReference type="EMBL" id="JAEQMG010000140">
    <property type="protein sequence ID" value="MBK6089516.1"/>
    <property type="molecule type" value="Genomic_DNA"/>
</dbReference>
<reference evidence="2" key="1">
    <citation type="submission" date="2021-01" db="EMBL/GenBank/DDBJ databases">
        <title>Genome public.</title>
        <authorList>
            <person name="Liu C."/>
            <person name="Sun Q."/>
        </authorList>
    </citation>
    <scope>NUCLEOTIDE SEQUENCE</scope>
    <source>
        <strain evidence="2">M6</strain>
    </source>
</reference>
<dbReference type="Pfam" id="PF09299">
    <property type="entry name" value="Mu-transpos_C"/>
    <property type="match status" value="1"/>
</dbReference>
<dbReference type="RefSeq" id="WP_201428234.1">
    <property type="nucleotide sequence ID" value="NZ_JAEQMG010000140.1"/>
</dbReference>
<dbReference type="SUPFAM" id="SSF50610">
    <property type="entry name" value="mu transposase, C-terminal domain"/>
    <property type="match status" value="1"/>
</dbReference>
<dbReference type="PROSITE" id="PS50994">
    <property type="entry name" value="INTEGRASE"/>
    <property type="match status" value="1"/>
</dbReference>
<dbReference type="SUPFAM" id="SSF53098">
    <property type="entry name" value="Ribonuclease H-like"/>
    <property type="match status" value="1"/>
</dbReference>
<dbReference type="Proteomes" id="UP000633365">
    <property type="component" value="Unassembled WGS sequence"/>
</dbReference>
<accession>A0A934WT79</accession>
<gene>
    <name evidence="2" type="ORF">JKK62_12850</name>
</gene>
<evidence type="ECO:0000313" key="3">
    <source>
        <dbReference type="Proteomes" id="UP000633365"/>
    </source>
</evidence>
<name>A0A934WT79_9FIRM</name>
<dbReference type="GO" id="GO:0015074">
    <property type="term" value="P:DNA integration"/>
    <property type="evidence" value="ECO:0007669"/>
    <property type="project" value="InterPro"/>
</dbReference>
<organism evidence="2 3">
    <name type="scientific">Ruminococcus difficilis</name>
    <dbReference type="NCBI Taxonomy" id="2763069"/>
    <lineage>
        <taxon>Bacteria</taxon>
        <taxon>Bacillati</taxon>
        <taxon>Bacillota</taxon>
        <taxon>Clostridia</taxon>
        <taxon>Eubacteriales</taxon>
        <taxon>Oscillospiraceae</taxon>
        <taxon>Ruminococcus</taxon>
    </lineage>
</organism>
<protein>
    <submittedName>
        <fullName evidence="2">Transposase</fullName>
    </submittedName>
</protein>
<dbReference type="InterPro" id="IPR036397">
    <property type="entry name" value="RNaseH_sf"/>
</dbReference>
<evidence type="ECO:0000313" key="2">
    <source>
        <dbReference type="EMBL" id="MBK6089516.1"/>
    </source>
</evidence>
<dbReference type="InterPro" id="IPR015378">
    <property type="entry name" value="Transposase-like_Mu_C"/>
</dbReference>
<dbReference type="InterPro" id="IPR012337">
    <property type="entry name" value="RNaseH-like_sf"/>
</dbReference>
<sequence>MMKQTKLLQSADGKQIIRVLDTNGNKALIIDCIHPAMPLYVDADTLTSYVPCDDDTLCEKTGYLPESLDSLSPLRRKTALERYTVIAGVLASLSDAKVRSAIIARAAEAYKVSKQTVRAYLQQYLIYQDIGALADKEKKERELTDTEKIMRWALNRFYYTQHKNSLPTAYAMMLKEKFTSENGELLEHPTISQFKYFYRKHRKMENFYISRNGLKDYQMNDRPLLGDGLQQLAPNVGTAFLDGTICDIYLVNDKGQLVGRPVLVAAVDVNTSLCLGYALLWEGGVYSLQQLMLNILSDKVKLCRSMGIVINSDQWSNTGCLPGKMYCDRGSEYVGSTFEQITELGITLVELPSFRAELKGSVERFFGLVQNSFKTVLKGHGVVMPDYEKRGSHDYRKDAVLTMQEFHRIVVRCIVHYNSERVITSYPYTTDMLERRISPHAADIWNYKVSQAGANMIPVSEKELIMTLLPRTEGTFSRYGFKVNKLRYHAEGYKERYLSGGKAVAAYNPDDASMVWLKEKDGRFVAFSLPSFSSV</sequence>
<dbReference type="AlphaFoldDB" id="A0A934WT79"/>
<evidence type="ECO:0000259" key="1">
    <source>
        <dbReference type="PROSITE" id="PS50994"/>
    </source>
</evidence>
<comment type="caution">
    <text evidence="2">The sequence shown here is derived from an EMBL/GenBank/DDBJ whole genome shotgun (WGS) entry which is preliminary data.</text>
</comment>